<name>A0A2H5QKU1_CITUN</name>
<accession>A0A2H5QKU1</accession>
<dbReference type="Proteomes" id="UP000236630">
    <property type="component" value="Unassembled WGS sequence"/>
</dbReference>
<reference evidence="1 2" key="1">
    <citation type="journal article" date="2017" name="Front. Genet.">
        <title>Draft sequencing of the heterozygous diploid genome of Satsuma (Citrus unshiu Marc.) using a hybrid assembly approach.</title>
        <authorList>
            <person name="Shimizu T."/>
            <person name="Tanizawa Y."/>
            <person name="Mochizuki T."/>
            <person name="Nagasaki H."/>
            <person name="Yoshioka T."/>
            <person name="Toyoda A."/>
            <person name="Fujiyama A."/>
            <person name="Kaminuma E."/>
            <person name="Nakamura Y."/>
        </authorList>
    </citation>
    <scope>NUCLEOTIDE SEQUENCE [LARGE SCALE GENOMIC DNA]</scope>
    <source>
        <strain evidence="2">cv. Miyagawa wase</strain>
    </source>
</reference>
<comment type="caution">
    <text evidence="1">The sequence shown here is derived from an EMBL/GenBank/DDBJ whole genome shotgun (WGS) entry which is preliminary data.</text>
</comment>
<evidence type="ECO:0000313" key="2">
    <source>
        <dbReference type="Proteomes" id="UP000236630"/>
    </source>
</evidence>
<evidence type="ECO:0000313" key="1">
    <source>
        <dbReference type="EMBL" id="GAY65244.1"/>
    </source>
</evidence>
<gene>
    <name evidence="1" type="ORF">CUMW_239710</name>
</gene>
<keyword evidence="2" id="KW-1185">Reference proteome</keyword>
<sequence length="71" mass="7715">MVRIPLRDFVVTVLKPVSEPKMLPAKSSMDSKEVAQVLISSLMGSVSHILRVSSMALACGETRGMEVNSRI</sequence>
<protein>
    <submittedName>
        <fullName evidence="1">Uncharacterized protein</fullName>
    </submittedName>
</protein>
<proteinExistence type="predicted"/>
<organism evidence="1 2">
    <name type="scientific">Citrus unshiu</name>
    <name type="common">Satsuma mandarin</name>
    <name type="synonym">Citrus nobilis var. unshiu</name>
    <dbReference type="NCBI Taxonomy" id="55188"/>
    <lineage>
        <taxon>Eukaryota</taxon>
        <taxon>Viridiplantae</taxon>
        <taxon>Streptophyta</taxon>
        <taxon>Embryophyta</taxon>
        <taxon>Tracheophyta</taxon>
        <taxon>Spermatophyta</taxon>
        <taxon>Magnoliopsida</taxon>
        <taxon>eudicotyledons</taxon>
        <taxon>Gunneridae</taxon>
        <taxon>Pentapetalae</taxon>
        <taxon>rosids</taxon>
        <taxon>malvids</taxon>
        <taxon>Sapindales</taxon>
        <taxon>Rutaceae</taxon>
        <taxon>Aurantioideae</taxon>
        <taxon>Citrus</taxon>
    </lineage>
</organism>
<dbReference type="AlphaFoldDB" id="A0A2H5QKU1"/>
<dbReference type="EMBL" id="BDQV01000465">
    <property type="protein sequence ID" value="GAY65244.1"/>
    <property type="molecule type" value="Genomic_DNA"/>
</dbReference>